<proteinExistence type="predicted"/>
<reference evidence="1" key="1">
    <citation type="submission" date="2022-09" db="EMBL/GenBank/DDBJ databases">
        <title>A Global Phylogenomic Analysis of the Shiitake Genus Lentinula.</title>
        <authorList>
            <consortium name="DOE Joint Genome Institute"/>
            <person name="Sierra-Patev S."/>
            <person name="Min B."/>
            <person name="Naranjo-Ortiz M."/>
            <person name="Looney B."/>
            <person name="Konkel Z."/>
            <person name="Slot J.C."/>
            <person name="Sakamoto Y."/>
            <person name="Steenwyk J.L."/>
            <person name="Rokas A."/>
            <person name="Carro J."/>
            <person name="Camarero S."/>
            <person name="Ferreira P."/>
            <person name="Molpeceres G."/>
            <person name="Ruiz-Duenas F.J."/>
            <person name="Serrano A."/>
            <person name="Henrissat B."/>
            <person name="Drula E."/>
            <person name="Hughes K.W."/>
            <person name="Mata J.L."/>
            <person name="Ishikawa N.K."/>
            <person name="Vargas-Isla R."/>
            <person name="Ushijima S."/>
            <person name="Smith C.A."/>
            <person name="Ahrendt S."/>
            <person name="Andreopoulos W."/>
            <person name="He G."/>
            <person name="Labutti K."/>
            <person name="Lipzen A."/>
            <person name="Ng V."/>
            <person name="Riley R."/>
            <person name="Sandor L."/>
            <person name="Barry K."/>
            <person name="Martinez A.T."/>
            <person name="Xiao Y."/>
            <person name="Gibbons J.G."/>
            <person name="Terashima K."/>
            <person name="Grigoriev I.V."/>
            <person name="Hibbett D.S."/>
        </authorList>
    </citation>
    <scope>NUCLEOTIDE SEQUENCE</scope>
    <source>
        <strain evidence="1">TMI1499</strain>
    </source>
</reference>
<feature type="non-terminal residue" evidence="1">
    <location>
        <position position="1"/>
    </location>
</feature>
<dbReference type="EMBL" id="MU795612">
    <property type="protein sequence ID" value="KAJ3805363.1"/>
    <property type="molecule type" value="Genomic_DNA"/>
</dbReference>
<dbReference type="Proteomes" id="UP001163835">
    <property type="component" value="Unassembled WGS sequence"/>
</dbReference>
<evidence type="ECO:0000313" key="1">
    <source>
        <dbReference type="EMBL" id="KAJ3805363.1"/>
    </source>
</evidence>
<sequence>YFSISKLENTSTAMIINGRKVLVDDSPLTPRRDSWAFQYNLKAADWSAIPLHTDVLVIHGPPAHHLELNGSRCQDCMFLGIFMHEGCRD</sequence>
<organism evidence="1 2">
    <name type="scientific">Lentinula aff. lateritia</name>
    <dbReference type="NCBI Taxonomy" id="2804960"/>
    <lineage>
        <taxon>Eukaryota</taxon>
        <taxon>Fungi</taxon>
        <taxon>Dikarya</taxon>
        <taxon>Basidiomycota</taxon>
        <taxon>Agaricomycotina</taxon>
        <taxon>Agaricomycetes</taxon>
        <taxon>Agaricomycetidae</taxon>
        <taxon>Agaricales</taxon>
        <taxon>Marasmiineae</taxon>
        <taxon>Omphalotaceae</taxon>
        <taxon>Lentinula</taxon>
    </lineage>
</organism>
<name>A0ACC1TL10_9AGAR</name>
<comment type="caution">
    <text evidence="1">The sequence shown here is derived from an EMBL/GenBank/DDBJ whole genome shotgun (WGS) entry which is preliminary data.</text>
</comment>
<evidence type="ECO:0000313" key="2">
    <source>
        <dbReference type="Proteomes" id="UP001163835"/>
    </source>
</evidence>
<gene>
    <name evidence="1" type="ORF">F5876DRAFT_51960</name>
</gene>
<accession>A0ACC1TL10</accession>
<keyword evidence="2" id="KW-1185">Reference proteome</keyword>
<protein>
    <submittedName>
        <fullName evidence="1">Uncharacterized protein</fullName>
    </submittedName>
</protein>